<evidence type="ECO:0000313" key="3">
    <source>
        <dbReference type="Proteomes" id="UP000070107"/>
    </source>
</evidence>
<protein>
    <submittedName>
        <fullName evidence="2">Uncharacterized protein</fullName>
    </submittedName>
</protein>
<accession>A0A135I0A0</accession>
<keyword evidence="1" id="KW-0472">Membrane</keyword>
<gene>
    <name evidence="2" type="ORF">ATN84_03605</name>
</gene>
<comment type="caution">
    <text evidence="2">The sequence shown here is derived from an EMBL/GenBank/DDBJ whole genome shotgun (WGS) entry which is preliminary data.</text>
</comment>
<dbReference type="AlphaFoldDB" id="A0A135I0A0"/>
<keyword evidence="1" id="KW-1133">Transmembrane helix</keyword>
<evidence type="ECO:0000256" key="1">
    <source>
        <dbReference type="SAM" id="Phobius"/>
    </source>
</evidence>
<feature type="transmembrane region" description="Helical" evidence="1">
    <location>
        <begin position="7"/>
        <end position="26"/>
    </location>
</feature>
<feature type="transmembrane region" description="Helical" evidence="1">
    <location>
        <begin position="65"/>
        <end position="86"/>
    </location>
</feature>
<dbReference type="Proteomes" id="UP000070107">
    <property type="component" value="Unassembled WGS sequence"/>
</dbReference>
<sequence length="136" mass="14751">MISMKQFLRFLSFTPSLAGILLQGYISFVLPEGRFDVSFVWLFLYSCLPYAICCAVAAKANSPAGFFGALAALINDAVTFHDVFIAPTHSTAPIGLLLAPLANLILFMPVGLIVGWVTDHAVHAYRARDKTPAMKS</sequence>
<feature type="transmembrane region" description="Helical" evidence="1">
    <location>
        <begin position="92"/>
        <end position="118"/>
    </location>
</feature>
<evidence type="ECO:0000313" key="2">
    <source>
        <dbReference type="EMBL" id="KXF78859.1"/>
    </source>
</evidence>
<feature type="transmembrane region" description="Helical" evidence="1">
    <location>
        <begin position="38"/>
        <end position="58"/>
    </location>
</feature>
<proteinExistence type="predicted"/>
<organism evidence="2 3">
    <name type="scientific">Paramesorhizobium deserti</name>
    <dbReference type="NCBI Taxonomy" id="1494590"/>
    <lineage>
        <taxon>Bacteria</taxon>
        <taxon>Pseudomonadati</taxon>
        <taxon>Pseudomonadota</taxon>
        <taxon>Alphaproteobacteria</taxon>
        <taxon>Hyphomicrobiales</taxon>
        <taxon>Phyllobacteriaceae</taxon>
        <taxon>Paramesorhizobium</taxon>
    </lineage>
</organism>
<reference evidence="2 3" key="1">
    <citation type="submission" date="2015-11" db="EMBL/GenBank/DDBJ databases">
        <title>Draft genome sequence of Paramesorhizobium deserti A-3-E, a strain highly resistant to diverse beta-lactam antibiotics.</title>
        <authorList>
            <person name="Lv R."/>
            <person name="Yang X."/>
            <person name="Fang N."/>
            <person name="Guo J."/>
            <person name="Luo X."/>
            <person name="Peng F."/>
            <person name="Yang R."/>
            <person name="Cui Y."/>
            <person name="Fang C."/>
            <person name="Song Y."/>
        </authorList>
    </citation>
    <scope>NUCLEOTIDE SEQUENCE [LARGE SCALE GENOMIC DNA]</scope>
    <source>
        <strain evidence="2 3">A-3-E</strain>
    </source>
</reference>
<keyword evidence="1" id="KW-0812">Transmembrane</keyword>
<keyword evidence="3" id="KW-1185">Reference proteome</keyword>
<name>A0A135I0A0_9HYPH</name>
<dbReference type="EMBL" id="LNTU01000001">
    <property type="protein sequence ID" value="KXF78859.1"/>
    <property type="molecule type" value="Genomic_DNA"/>
</dbReference>